<evidence type="ECO:0000313" key="3">
    <source>
        <dbReference type="EMBL" id="CDW79389.1"/>
    </source>
</evidence>
<dbReference type="InParanoid" id="A0A078AB63"/>
<protein>
    <recommendedName>
        <fullName evidence="2">Mic1 domain-containing protein</fullName>
    </recommendedName>
</protein>
<dbReference type="PANTHER" id="PTHR12897">
    <property type="entry name" value="COLON CANCER-ASSOCIATED PROTEIN MIC1"/>
    <property type="match status" value="1"/>
</dbReference>
<feature type="domain" description="Mic1" evidence="2">
    <location>
        <begin position="723"/>
        <end position="851"/>
    </location>
</feature>
<dbReference type="GO" id="GO:0010506">
    <property type="term" value="P:regulation of autophagy"/>
    <property type="evidence" value="ECO:0007669"/>
    <property type="project" value="InterPro"/>
</dbReference>
<dbReference type="AlphaFoldDB" id="A0A078AB63"/>
<dbReference type="InterPro" id="IPR040371">
    <property type="entry name" value="RMC1"/>
</dbReference>
<dbReference type="GO" id="GO:0005765">
    <property type="term" value="C:lysosomal membrane"/>
    <property type="evidence" value="ECO:0007669"/>
    <property type="project" value="TreeGrafter"/>
</dbReference>
<organism evidence="3 4">
    <name type="scientific">Stylonychia lemnae</name>
    <name type="common">Ciliate</name>
    <dbReference type="NCBI Taxonomy" id="5949"/>
    <lineage>
        <taxon>Eukaryota</taxon>
        <taxon>Sar</taxon>
        <taxon>Alveolata</taxon>
        <taxon>Ciliophora</taxon>
        <taxon>Intramacronucleata</taxon>
        <taxon>Spirotrichea</taxon>
        <taxon>Stichotrichia</taxon>
        <taxon>Sporadotrichida</taxon>
        <taxon>Oxytrichidae</taxon>
        <taxon>Stylonychinae</taxon>
        <taxon>Stylonychia</taxon>
    </lineage>
</organism>
<dbReference type="Pfam" id="PF07035">
    <property type="entry name" value="RMC1_C"/>
    <property type="match status" value="1"/>
</dbReference>
<accession>A0A078AB63</accession>
<evidence type="ECO:0000259" key="2">
    <source>
        <dbReference type="Pfam" id="PF07035"/>
    </source>
</evidence>
<reference evidence="3 4" key="1">
    <citation type="submission" date="2014-06" db="EMBL/GenBank/DDBJ databases">
        <authorList>
            <person name="Swart Estienne"/>
        </authorList>
    </citation>
    <scope>NUCLEOTIDE SEQUENCE [LARGE SCALE GENOMIC DNA]</scope>
    <source>
        <strain evidence="3 4">130c</strain>
    </source>
</reference>
<evidence type="ECO:0000313" key="4">
    <source>
        <dbReference type="Proteomes" id="UP000039865"/>
    </source>
</evidence>
<dbReference type="EMBL" id="CCKQ01007949">
    <property type="protein sequence ID" value="CDW79389.1"/>
    <property type="molecule type" value="Genomic_DNA"/>
</dbReference>
<gene>
    <name evidence="3" type="primary">Contig18902.g20052</name>
    <name evidence="3" type="ORF">STYLEM_8377</name>
</gene>
<dbReference type="GO" id="GO:0035658">
    <property type="term" value="C:Mon1-Ccz1 complex"/>
    <property type="evidence" value="ECO:0007669"/>
    <property type="project" value="InterPro"/>
</dbReference>
<dbReference type="PANTHER" id="PTHR12897:SF4">
    <property type="entry name" value="REGULATOR OF MON1-CCZ1 COMPLEX"/>
    <property type="match status" value="1"/>
</dbReference>
<feature type="compositionally biased region" description="Basic and acidic residues" evidence="1">
    <location>
        <begin position="499"/>
        <end position="517"/>
    </location>
</feature>
<name>A0A078AB63_STYLE</name>
<feature type="region of interest" description="Disordered" evidence="1">
    <location>
        <begin position="236"/>
        <end position="265"/>
    </location>
</feature>
<dbReference type="InterPro" id="IPR009755">
    <property type="entry name" value="RMC1_C"/>
</dbReference>
<dbReference type="GO" id="GO:0031902">
    <property type="term" value="C:late endosome membrane"/>
    <property type="evidence" value="ECO:0007669"/>
    <property type="project" value="TreeGrafter"/>
</dbReference>
<feature type="region of interest" description="Disordered" evidence="1">
    <location>
        <begin position="492"/>
        <end position="517"/>
    </location>
</feature>
<dbReference type="OrthoDB" id="305976at2759"/>
<proteinExistence type="predicted"/>
<keyword evidence="4" id="KW-1185">Reference proteome</keyword>
<dbReference type="Proteomes" id="UP000039865">
    <property type="component" value="Unassembled WGS sequence"/>
</dbReference>
<sequence>MDLFVKSRGPLGLAHFCQSWGPKFSNFDLFFDTFSNCLIFYKEGYFVIWDQYDSLNNQGKQPFTLNLASIYKQVFACCIHPEKNCLSLQISENTLILLFLKERAAEEIKLTFSKAKMIHAFSFLFGDDFNYFVATNNSIDLYKIKSDKQKAKIVKSISLQINEPQFYYEPMANVVLICDNKGQCHPFFLNMYKQKTHRGKPFQLDTGSIPVDQPSQLDYSQQQPLSISTHASYTSASAAGLPHSSQHQRSSNNTSQASSHSQAHLTTARASFKDRAINFLTAGLLNRFNLAPSINNKNLKPIIQAQSQLHSNNVLDTTIDSNNQNFVKSLSQESKKSQHQLLITQIYNKIMLLHLNPSTFQLHIFELDPGFNYKYQSLINLTPGCLYQMQVIDSLLVIHNIDDKSSQMYDLKLQDYQIPLLESNLDVNFKLAQKGIYVTDMIYAEERQQFEEQVRPFSRDSADGGSMGELGGILDEETPVKVVLDIPVDESQKSVSIDDESRSGSRDEQSKDNDENLKEYDIYEEGNIFVDPLFIISPKNFSCLTLKTQLSRFIRQIPDSCRCILSLLNRMRNKKVFLTHFRDLMITQKLSLIEISKVFLRINSVYKQASIERQSIKKKASTGNNSKLILDNPLMQGHNTDLLFIQQQRLGRLRPNTSSSMNSNINNILLENAPTNRVLSGEVIVFQNELLEIFKELINNSTHPILLPDQQIINRPKSDKIILKPKYITAIIMEFLRTLLENSIPQQPAQQYLLVKYILATKDFQSLHCLLQYHVLADSLELARMLIQIGTKQTLNEHSEPKSGVTLHYEPAFQLGLDMLKKIKRHEDLAMALLGEGQIQRALDVIQENQDFISNSLSFSAFRDQIDKLRFNGQMVKADLVLRRLIEMKKQDENKAKNERGYRKIFD</sequence>
<feature type="compositionally biased region" description="Low complexity" evidence="1">
    <location>
        <begin position="250"/>
        <end position="265"/>
    </location>
</feature>
<evidence type="ECO:0000256" key="1">
    <source>
        <dbReference type="SAM" id="MobiDB-lite"/>
    </source>
</evidence>